<proteinExistence type="predicted"/>
<name>A0A5C3M2F8_9AGAR</name>
<evidence type="ECO:0000313" key="2">
    <source>
        <dbReference type="Proteomes" id="UP000308652"/>
    </source>
</evidence>
<dbReference type="AlphaFoldDB" id="A0A5C3M2F8"/>
<gene>
    <name evidence="1" type="ORF">BDQ12DRAFT_712144</name>
</gene>
<reference evidence="1 2" key="1">
    <citation type="journal article" date="2019" name="Nat. Ecol. Evol.">
        <title>Megaphylogeny resolves global patterns of mushroom evolution.</title>
        <authorList>
            <person name="Varga T."/>
            <person name="Krizsan K."/>
            <person name="Foldi C."/>
            <person name="Dima B."/>
            <person name="Sanchez-Garcia M."/>
            <person name="Sanchez-Ramirez S."/>
            <person name="Szollosi G.J."/>
            <person name="Szarkandi J.G."/>
            <person name="Papp V."/>
            <person name="Albert L."/>
            <person name="Andreopoulos W."/>
            <person name="Angelini C."/>
            <person name="Antonin V."/>
            <person name="Barry K.W."/>
            <person name="Bougher N.L."/>
            <person name="Buchanan P."/>
            <person name="Buyck B."/>
            <person name="Bense V."/>
            <person name="Catcheside P."/>
            <person name="Chovatia M."/>
            <person name="Cooper J."/>
            <person name="Damon W."/>
            <person name="Desjardin D."/>
            <person name="Finy P."/>
            <person name="Geml J."/>
            <person name="Haridas S."/>
            <person name="Hughes K."/>
            <person name="Justo A."/>
            <person name="Karasinski D."/>
            <person name="Kautmanova I."/>
            <person name="Kiss B."/>
            <person name="Kocsube S."/>
            <person name="Kotiranta H."/>
            <person name="LaButti K.M."/>
            <person name="Lechner B.E."/>
            <person name="Liimatainen K."/>
            <person name="Lipzen A."/>
            <person name="Lukacs Z."/>
            <person name="Mihaltcheva S."/>
            <person name="Morgado L.N."/>
            <person name="Niskanen T."/>
            <person name="Noordeloos M.E."/>
            <person name="Ohm R.A."/>
            <person name="Ortiz-Santana B."/>
            <person name="Ovrebo C."/>
            <person name="Racz N."/>
            <person name="Riley R."/>
            <person name="Savchenko A."/>
            <person name="Shiryaev A."/>
            <person name="Soop K."/>
            <person name="Spirin V."/>
            <person name="Szebenyi C."/>
            <person name="Tomsovsky M."/>
            <person name="Tulloss R.E."/>
            <person name="Uehling J."/>
            <person name="Grigoriev I.V."/>
            <person name="Vagvolgyi C."/>
            <person name="Papp T."/>
            <person name="Martin F.M."/>
            <person name="Miettinen O."/>
            <person name="Hibbett D.S."/>
            <person name="Nagy L.G."/>
        </authorList>
    </citation>
    <scope>NUCLEOTIDE SEQUENCE [LARGE SCALE GENOMIC DNA]</scope>
    <source>
        <strain evidence="1 2">CBS 166.37</strain>
    </source>
</reference>
<dbReference type="Proteomes" id="UP000308652">
    <property type="component" value="Unassembled WGS sequence"/>
</dbReference>
<organism evidence="1 2">
    <name type="scientific">Crucibulum laeve</name>
    <dbReference type="NCBI Taxonomy" id="68775"/>
    <lineage>
        <taxon>Eukaryota</taxon>
        <taxon>Fungi</taxon>
        <taxon>Dikarya</taxon>
        <taxon>Basidiomycota</taxon>
        <taxon>Agaricomycotina</taxon>
        <taxon>Agaricomycetes</taxon>
        <taxon>Agaricomycetidae</taxon>
        <taxon>Agaricales</taxon>
        <taxon>Agaricineae</taxon>
        <taxon>Nidulariaceae</taxon>
        <taxon>Crucibulum</taxon>
    </lineage>
</organism>
<protein>
    <submittedName>
        <fullName evidence="1">Uncharacterized protein</fullName>
    </submittedName>
</protein>
<keyword evidence="2" id="KW-1185">Reference proteome</keyword>
<evidence type="ECO:0000313" key="1">
    <source>
        <dbReference type="EMBL" id="TFK39440.1"/>
    </source>
</evidence>
<sequence length="285" mass="32005">MPTDRRVPCLARYNNREPSGPLPKTEFNLDLHVNKEQGSDEIYASLAMSKQRPNLLFHSVQRTRPPNSRQLRTYLPVPAAVVPVHTRTNAHVLAISSEVLIDPQHLGRLFGDLSHLYPSWITQNCKCRGSDKTVSDISSAELSGSNSRSQQPVRVIARAHEGLGTKSAGVQLMRHIFLVQLPIRTFYPTKIQGVVPSVAKFFSVKPLTVWAIRSPGMPFLLPEGEICNLKTADYTTVSVNDMRKIPRSVPAIGRMGQNPMTRPIERLKQPLFFVVIFKLLFYDIS</sequence>
<dbReference type="EMBL" id="ML213599">
    <property type="protein sequence ID" value="TFK39440.1"/>
    <property type="molecule type" value="Genomic_DNA"/>
</dbReference>
<accession>A0A5C3M2F8</accession>